<dbReference type="GO" id="GO:0048437">
    <property type="term" value="P:floral organ development"/>
    <property type="evidence" value="ECO:0007669"/>
    <property type="project" value="UniProtKB-ARBA"/>
</dbReference>
<feature type="transmembrane region" description="Helical" evidence="22">
    <location>
        <begin position="1668"/>
        <end position="1690"/>
    </location>
</feature>
<dbReference type="GO" id="GO:0048229">
    <property type="term" value="P:gametophyte development"/>
    <property type="evidence" value="ECO:0007669"/>
    <property type="project" value="UniProtKB-ARBA"/>
</dbReference>
<feature type="signal peptide" evidence="23">
    <location>
        <begin position="1"/>
        <end position="23"/>
    </location>
</feature>
<dbReference type="FunFam" id="3.80.10.10:FF:000233">
    <property type="entry name" value="Leucine-rich repeat receptor-like protein kinase TDR"/>
    <property type="match status" value="1"/>
</dbReference>
<comment type="catalytic activity">
    <reaction evidence="19">
        <text>L-threonyl-[protein] + ATP = O-phospho-L-threonyl-[protein] + ADP + H(+)</text>
        <dbReference type="Rhea" id="RHEA:46608"/>
        <dbReference type="Rhea" id="RHEA-COMP:11060"/>
        <dbReference type="Rhea" id="RHEA-COMP:11605"/>
        <dbReference type="ChEBI" id="CHEBI:15378"/>
        <dbReference type="ChEBI" id="CHEBI:30013"/>
        <dbReference type="ChEBI" id="CHEBI:30616"/>
        <dbReference type="ChEBI" id="CHEBI:61977"/>
        <dbReference type="ChEBI" id="CHEBI:456216"/>
        <dbReference type="EC" id="2.7.11.1"/>
    </reaction>
</comment>
<dbReference type="PROSITE" id="PS50011">
    <property type="entry name" value="PROTEIN_KINASE_DOM"/>
    <property type="match status" value="3"/>
</dbReference>
<keyword evidence="5" id="KW-0723">Serine/threonine-protein kinase</keyword>
<feature type="transmembrane region" description="Helical" evidence="22">
    <location>
        <begin position="1993"/>
        <end position="2010"/>
    </location>
</feature>
<dbReference type="OrthoDB" id="642113at2759"/>
<dbReference type="GO" id="GO:0004674">
    <property type="term" value="F:protein serine/threonine kinase activity"/>
    <property type="evidence" value="ECO:0007669"/>
    <property type="project" value="UniProtKB-KW"/>
</dbReference>
<dbReference type="PANTHER" id="PTHR48056:SF45">
    <property type="entry name" value="PROTEIN KINASE DOMAIN-CONTAINING PROTEIN"/>
    <property type="match status" value="1"/>
</dbReference>
<accession>A0A200QA49</accession>
<keyword evidence="16 22" id="KW-0472">Membrane</keyword>
<keyword evidence="18" id="KW-0325">Glycoprotein</keyword>
<keyword evidence="9 23" id="KW-0732">Signal</keyword>
<dbReference type="FunFam" id="1.10.510.10:FF:000201">
    <property type="entry name" value="Leucine-rich repeat receptor-like serine/threonine-protein kinase"/>
    <property type="match status" value="1"/>
</dbReference>
<feature type="domain" description="Protein kinase" evidence="24">
    <location>
        <begin position="2553"/>
        <end position="2837"/>
    </location>
</feature>
<dbReference type="SUPFAM" id="SSF56112">
    <property type="entry name" value="Protein kinase-like (PK-like)"/>
    <property type="match status" value="3"/>
</dbReference>
<dbReference type="SUPFAM" id="SSF52047">
    <property type="entry name" value="RNI-like"/>
    <property type="match status" value="2"/>
</dbReference>
<dbReference type="Gene3D" id="1.10.510.10">
    <property type="entry name" value="Transferase(Phosphotransferase) domain 1"/>
    <property type="match status" value="3"/>
</dbReference>
<dbReference type="InterPro" id="IPR055414">
    <property type="entry name" value="LRR_R13L4/SHOC2-like"/>
</dbReference>
<keyword evidence="14 21" id="KW-0067">ATP-binding</keyword>
<evidence type="ECO:0000256" key="11">
    <source>
        <dbReference type="ARBA" id="ARBA00022741"/>
    </source>
</evidence>
<keyword evidence="8 22" id="KW-0812">Transmembrane</keyword>
<evidence type="ECO:0000256" key="6">
    <source>
        <dbReference type="ARBA" id="ARBA00022614"/>
    </source>
</evidence>
<comment type="catalytic activity">
    <reaction evidence="20">
        <text>L-seryl-[protein] + ATP = O-phospho-L-seryl-[protein] + ADP + H(+)</text>
        <dbReference type="Rhea" id="RHEA:17989"/>
        <dbReference type="Rhea" id="RHEA-COMP:9863"/>
        <dbReference type="Rhea" id="RHEA-COMP:11604"/>
        <dbReference type="ChEBI" id="CHEBI:15378"/>
        <dbReference type="ChEBI" id="CHEBI:29999"/>
        <dbReference type="ChEBI" id="CHEBI:30616"/>
        <dbReference type="ChEBI" id="CHEBI:83421"/>
        <dbReference type="ChEBI" id="CHEBI:456216"/>
        <dbReference type="EC" id="2.7.11.1"/>
    </reaction>
</comment>
<evidence type="ECO:0000256" key="1">
    <source>
        <dbReference type="ARBA" id="ARBA00004479"/>
    </source>
</evidence>
<dbReference type="FunFam" id="1.10.510.10:FF:000276">
    <property type="entry name" value="LRR receptor-like serine/threonine-protein kinase RCH1"/>
    <property type="match status" value="1"/>
</dbReference>
<dbReference type="Proteomes" id="UP000195402">
    <property type="component" value="Unassembled WGS sequence"/>
</dbReference>
<keyword evidence="7" id="KW-0808">Transferase</keyword>
<dbReference type="Pfam" id="PF23598">
    <property type="entry name" value="LRR_14"/>
    <property type="match status" value="2"/>
</dbReference>
<dbReference type="FunFam" id="1.10.510.10:FF:000388">
    <property type="entry name" value="Leucine-rich repeat receptor-like tyrosine-protein kinase PXC3"/>
    <property type="match status" value="1"/>
</dbReference>
<dbReference type="GO" id="GO:0009934">
    <property type="term" value="P:regulation of meristem structural organization"/>
    <property type="evidence" value="ECO:0007669"/>
    <property type="project" value="UniProtKB-ARBA"/>
</dbReference>
<dbReference type="SUPFAM" id="SSF52058">
    <property type="entry name" value="L domain-like"/>
    <property type="match status" value="5"/>
</dbReference>
<dbReference type="Pfam" id="PF00560">
    <property type="entry name" value="LRR_1"/>
    <property type="match status" value="10"/>
</dbReference>
<dbReference type="SMART" id="SM00365">
    <property type="entry name" value="LRR_SD22"/>
    <property type="match status" value="12"/>
</dbReference>
<dbReference type="InterPro" id="IPR003591">
    <property type="entry name" value="Leu-rich_rpt_typical-subtyp"/>
</dbReference>
<dbReference type="GO" id="GO:0001653">
    <property type="term" value="F:peptide receptor activity"/>
    <property type="evidence" value="ECO:0007669"/>
    <property type="project" value="UniProtKB-ARBA"/>
</dbReference>
<evidence type="ECO:0000256" key="12">
    <source>
        <dbReference type="ARBA" id="ARBA00022777"/>
    </source>
</evidence>
<evidence type="ECO:0000256" key="16">
    <source>
        <dbReference type="ARBA" id="ARBA00023136"/>
    </source>
</evidence>
<dbReference type="InterPro" id="IPR013210">
    <property type="entry name" value="LRR_N_plant-typ"/>
</dbReference>
<feature type="domain" description="Protein kinase" evidence="24">
    <location>
        <begin position="694"/>
        <end position="1004"/>
    </location>
</feature>
<evidence type="ECO:0000256" key="21">
    <source>
        <dbReference type="PROSITE-ProRule" id="PRU10141"/>
    </source>
</evidence>
<dbReference type="FunFam" id="3.80.10.10:FF:000234">
    <property type="entry name" value="Probable inactive receptor kinase RLK902"/>
    <property type="match status" value="1"/>
</dbReference>
<keyword evidence="13" id="KW-0221">Differentiation</keyword>
<dbReference type="PROSITE" id="PS00108">
    <property type="entry name" value="PROTEIN_KINASE_ST"/>
    <property type="match status" value="3"/>
</dbReference>
<evidence type="ECO:0000313" key="26">
    <source>
        <dbReference type="Proteomes" id="UP000195402"/>
    </source>
</evidence>
<dbReference type="EC" id="2.7.11.1" evidence="3"/>
<evidence type="ECO:0000256" key="2">
    <source>
        <dbReference type="ARBA" id="ARBA00008684"/>
    </source>
</evidence>
<evidence type="ECO:0000256" key="22">
    <source>
        <dbReference type="SAM" id="Phobius"/>
    </source>
</evidence>
<dbReference type="FunFam" id="3.80.10.10:FF:000515">
    <property type="entry name" value="Leucine-rich repeat receptor-like protein kinase"/>
    <property type="match status" value="1"/>
</dbReference>
<dbReference type="SMART" id="SM00220">
    <property type="entry name" value="S_TKc"/>
    <property type="match status" value="3"/>
</dbReference>
<dbReference type="InParanoid" id="A0A200QA49"/>
<dbReference type="FunFam" id="3.80.10.10:FF:000453">
    <property type="entry name" value="Leucine-rich receptor-like protein kinase family protein"/>
    <property type="match status" value="1"/>
</dbReference>
<dbReference type="GO" id="GO:0010075">
    <property type="term" value="P:regulation of meristem growth"/>
    <property type="evidence" value="ECO:0007669"/>
    <property type="project" value="UniProtKB-ARBA"/>
</dbReference>
<dbReference type="Gene3D" id="3.30.200.20">
    <property type="entry name" value="Phosphorylase Kinase, domain 1"/>
    <property type="match status" value="3"/>
</dbReference>
<dbReference type="OMA" id="HKMARAE"/>
<dbReference type="GO" id="GO:0033612">
    <property type="term" value="F:receptor serine/threonine kinase binding"/>
    <property type="evidence" value="ECO:0007669"/>
    <property type="project" value="TreeGrafter"/>
</dbReference>
<evidence type="ECO:0000256" key="20">
    <source>
        <dbReference type="ARBA" id="ARBA00048679"/>
    </source>
</evidence>
<proteinExistence type="inferred from homology"/>
<keyword evidence="12 25" id="KW-0418">Kinase</keyword>
<dbReference type="GO" id="GO:0016020">
    <property type="term" value="C:membrane"/>
    <property type="evidence" value="ECO:0007669"/>
    <property type="project" value="UniProtKB-SubCell"/>
</dbReference>
<evidence type="ECO:0000256" key="8">
    <source>
        <dbReference type="ARBA" id="ARBA00022692"/>
    </source>
</evidence>
<dbReference type="FunFam" id="3.80.10.10:FF:000108">
    <property type="entry name" value="Leucine-rich repeat receptor-like serine/threonine-protein kinase BAM3"/>
    <property type="match status" value="1"/>
</dbReference>
<evidence type="ECO:0000256" key="18">
    <source>
        <dbReference type="ARBA" id="ARBA00023180"/>
    </source>
</evidence>
<dbReference type="Pfam" id="PF08263">
    <property type="entry name" value="LRRNT_2"/>
    <property type="match status" value="3"/>
</dbReference>
<dbReference type="InterPro" id="IPR011009">
    <property type="entry name" value="Kinase-like_dom_sf"/>
</dbReference>
<evidence type="ECO:0000256" key="15">
    <source>
        <dbReference type="ARBA" id="ARBA00022989"/>
    </source>
</evidence>
<dbReference type="PROSITE" id="PS00107">
    <property type="entry name" value="PROTEIN_KINASE_ATP"/>
    <property type="match status" value="2"/>
</dbReference>
<evidence type="ECO:0000256" key="19">
    <source>
        <dbReference type="ARBA" id="ARBA00047899"/>
    </source>
</evidence>
<evidence type="ECO:0000313" key="25">
    <source>
        <dbReference type="EMBL" id="OVA07343.1"/>
    </source>
</evidence>
<keyword evidence="6" id="KW-0433">Leucine-rich repeat</keyword>
<evidence type="ECO:0000256" key="9">
    <source>
        <dbReference type="ARBA" id="ARBA00022729"/>
    </source>
</evidence>
<feature type="chain" id="PRO_5011967466" description="non-specific serine/threonine protein kinase" evidence="23">
    <location>
        <begin position="24"/>
        <end position="2863"/>
    </location>
</feature>
<keyword evidence="15 22" id="KW-1133">Transmembrane helix</keyword>
<dbReference type="FunFam" id="3.80.10.10:FF:000330">
    <property type="entry name" value="Receptor protein-tyrosine kinase CEPR1"/>
    <property type="match status" value="1"/>
</dbReference>
<dbReference type="GO" id="GO:0030154">
    <property type="term" value="P:cell differentiation"/>
    <property type="evidence" value="ECO:0007669"/>
    <property type="project" value="UniProtKB-KW"/>
</dbReference>
<gene>
    <name evidence="25" type="ORF">BVC80_1605g33</name>
</gene>
<keyword evidence="4" id="KW-0217">Developmental protein</keyword>
<dbReference type="GO" id="GO:0005524">
    <property type="term" value="F:ATP binding"/>
    <property type="evidence" value="ECO:0007669"/>
    <property type="project" value="UniProtKB-UniRule"/>
</dbReference>
<reference evidence="25 26" key="1">
    <citation type="journal article" date="2017" name="Mol. Plant">
        <title>The Genome of Medicinal Plant Macleaya cordata Provides New Insights into Benzylisoquinoline Alkaloids Metabolism.</title>
        <authorList>
            <person name="Liu X."/>
            <person name="Liu Y."/>
            <person name="Huang P."/>
            <person name="Ma Y."/>
            <person name="Qing Z."/>
            <person name="Tang Q."/>
            <person name="Cao H."/>
            <person name="Cheng P."/>
            <person name="Zheng Y."/>
            <person name="Yuan Z."/>
            <person name="Zhou Y."/>
            <person name="Liu J."/>
            <person name="Tang Z."/>
            <person name="Zhuo Y."/>
            <person name="Zhang Y."/>
            <person name="Yu L."/>
            <person name="Huang J."/>
            <person name="Yang P."/>
            <person name="Peng Q."/>
            <person name="Zhang J."/>
            <person name="Jiang W."/>
            <person name="Zhang Z."/>
            <person name="Lin K."/>
            <person name="Ro D.K."/>
            <person name="Chen X."/>
            <person name="Xiong X."/>
            <person name="Shang Y."/>
            <person name="Huang S."/>
            <person name="Zeng J."/>
        </authorList>
    </citation>
    <scope>NUCLEOTIDE SEQUENCE [LARGE SCALE GENOMIC DNA]</scope>
    <source>
        <strain evidence="26">cv. BLH2017</strain>
        <tissue evidence="25">Root</tissue>
    </source>
</reference>
<sequence length="2863" mass="317007">MRFLLHHHLHVLLLFYFFNQIAGKQPHLPEFQALLSLKRSLSDDPDNSLSSWNISTKHCSWTGVSCDSFHRVVSLDISNLNLTGILSPDIGYLKNLVNLTVAANSLSGPVPPEISQISGLRQLNLSNNIFNGSFPSELSSLQYLEVLDLYNNNMSGVLPVEVSELSNLRHLHLGGNFFSGRIPPEYGRWEFLEYLAVSGNELAGVIPPEIGNLTKLQQLYVGYFNSYEGGIPAEIGNLTDLVRLDMANCGLSGKIPPELGKLQNLDTLFLQVNALSGGLTPELGQLKSLRSMDLSNNILSGEIPEAFSELKNLTLLNLFRNKLHGAIPGFIGELPELEVLQLWENNFTGSVPQGLGKNGKLVFLDLSSNKLTGNLPPDLCFGNRLQTLIALGNFFFGPIPESLGRCESLSRIRMGENFLNGSIPKGLFGLPKLAQVELQDNYLSGSFPEMDSNSVNLGQISLSNNQLRGILPPSIGNFSGVQKLLLDGNLFSGNIPSEIGKLQQLSKIDFSNNKFTGSITPEISQCKLLTFVDLSRNELSGEIPAEITGMRILNYLNLSRNHLIGSIPSTISTMQSLTSVDFSYNNLSGLVPGTGQFSYFNSTSFMGNPELCGPYLGACKFGVSNSTHQANSKGPLTASVKLFLVIGLLLCSIAFAVAAIIKARSLKKANESRSWKLTAFQRLDFSCDDVLDCLKEDNIIGKGGAGVVYKGVMPNGDQVAVKRLPAMSRGSSHDHGFNAEIQTLGRIRHRHIVRLLGFCSNHETNLLVYEYMPNGSLGEVLHGKKGGHLHWDTRYKIAVESAKGLCYLHHDCSPLILHRDVKSNNILLDSNFEAHVADFGLAKFLQDSGTSECMSAIAGSYGYIAPEYAYTLKVDEKSDVYSFGVVLLELVSGRKPVGEFGDGVDIVQWVRKMTDSKTEGVLKILDPRLPSVPLNEVMHVFYVAMLCCYKGSGVSYKVDKAGEFKTPNSKTSFNNTHRLNRLTIEEAMQRLFGSRMYVIMYGYLYACMDKGKCLSPLGPAQLIWYLVVDRWRQGTITACMTYMADVADMALAWIPNNRLNAMSSDTTIMMWHWDAHQSRTLLDRPSARFVQILLKLKEALQESNKNVFDSWNLSNFHCNFTGVFCNSDRFVTQIELPEKGLVGNLPLNSICQLQSLERLNLGSNLLHGIITEDLRNCTNLQYLNLSMNSFIGTVPDLSSLGELKDLVLNHNSFSGVFPWKSLENLTNLVYLSLGDNPFDRSLFPVEILKLDKLYWLYLSNCSLEGEIPIGIGNLTNLVNLEFSHNHLSGVIPTDIPKLKNLWQFELYENFFTGKIPVGFGNLTNLVNFDASDNMLEGNLSELKSLTKLISLQLFENRFSGEIPEEFGDFKYLLALSLYKNNLIGSLPQKIGSWADFQFIDVSENRLSGPIPAEMCKNGKMEELLILKNNFTGGIPPSYTNCSSLTRITVSMNSLSGIIPEGIWGLPKLEFIDLAMNQFEGPVRSKIENAKSLAQLRIQNNRFSGNLPPEISKASSLVKIDVSSNQFNGEIPVSIGELKNLNSLYLQENMFTGTIPDSLGSCSFLNNINLAHNSLSGKIPATLGFLPALNSLNLSTNHLSGQIPAILSSLKLSLLDLSNNRLSGPIPESLSILANGDSFAGNPELCSKNNDQYFRQCSSNPDKSIQLRTLISCLLAGTIILLVSFACFIFVKKRQRVENNSSKGDSWEVKSFRMLSFNEQEILNSIRPENLIGKGGSGNVYKVVLDDGRQLAVKHISNSYSGNQSSTKMVNNRTENLSEFDAEVATLSSIQHVNVVKLFCSITSEDSNLLVYEFLPNGSLWDRLHMCPKMELDWRKRYEIAVGAAKGLEYLHHGCEKQVLHRDVKSSNILLDEFFKPRIADFGLSKIVQANGTKNFTQVIPGTHGYIAPEYAYTHKVNEKSDVYSFGVVLMELVTGKKPIEPEFGEDKDIVYWVCNRMRSKESSNIMDVIFTLSLSKNSTPTPINSSQMGHQSIHFLLFIFLSLVLFINLSSSQANINNQTGFFTLMKQSLSGNSLSSWDVAGENSYCNYTGIGCDDRGYVVNMDLSGWSVTGNFPDNICSYLPELRNLRLGRTNIRGKFPASIINCTQLEELNMTFLFLTGTLPNFSPLKNLRILDLSYNDFTGDFPTSVTNLTNLEVLNFNEDGGFNPWQLPEEISRLTKLRSMVLSTCILHGQIPRSIGNMTELVDLELTGNFLVGQIPAEIGKLKKLKQLELYYNQHLSGEIPEELGNLTELIDLDLSVNQLTGKIPESLCKLPKLSVLQLYNNSLSGEIPSVIGNSTTLTMLSLYDNFLTGQLPRNLGASSEMLVLDVSENRLTGELPPDICKGGKLKYFLVLQNLISGGIPENYAKCESLLRFRVSYNHLQGSIPSGLLALPHVSIIDLAFNSLDGSIPNSIGNAKNLSELFIQRNKISGVLPPEISQAGNLVKIDLSNNLISGPIPNEIGNLKKLNLLMLQGNKLNSSIPSSLSSLKSLNVLDLSNNQLTGSIPENIWELLPNSINFSNNCLSGPVPLSLIRGGLITFDQREIVEALVDKNIVGHGGSGTVYKIELSNGYTVAVKKLWTRKTKDPSSEDQLFVDKELKTEVQTLGSIRHKNIVKLYSYFSSSDLNLLVYEYMPNGNLWDSLHRGRILLDWPTRHRIALGIAQGLAYLHHDLLPPIIHRDIKSTNILLNADYLPKVADFGVAKVLQTRGKDSTTTAIAGTYGYLAPEYAYTSRATTKCDVYSFGVVLMELITGKKPVEAEFGESKNIIYWVSCKVETKEGAVEVLDKRLLGLFRDEMIKVLRVAIRCTCRAPALRPTMNEVVQLLIEADPCRFDSCKSFNKIKEQSNAIKSIKNPSEL</sequence>
<dbReference type="EMBL" id="MVGT01002614">
    <property type="protein sequence ID" value="OVA07343.1"/>
    <property type="molecule type" value="Genomic_DNA"/>
</dbReference>
<evidence type="ECO:0000256" key="23">
    <source>
        <dbReference type="SAM" id="SignalP"/>
    </source>
</evidence>
<feature type="binding site" evidence="21">
    <location>
        <position position="2582"/>
    </location>
    <ligand>
        <name>ATP</name>
        <dbReference type="ChEBI" id="CHEBI:30616"/>
    </ligand>
</feature>
<dbReference type="GO" id="GO:0006952">
    <property type="term" value="P:defense response"/>
    <property type="evidence" value="ECO:0007669"/>
    <property type="project" value="UniProtKB-ARBA"/>
</dbReference>
<dbReference type="FunFam" id="3.80.10.10:FF:000570">
    <property type="entry name" value="Leucine-rich repeat receptor-like serine/threonine-protein kinase BAM1"/>
    <property type="match status" value="1"/>
</dbReference>
<keyword evidence="26" id="KW-1185">Reference proteome</keyword>
<comment type="subcellular location">
    <subcellularLocation>
        <location evidence="1">Membrane</location>
        <topology evidence="1">Single-pass type I membrane protein</topology>
    </subcellularLocation>
</comment>
<evidence type="ECO:0000256" key="10">
    <source>
        <dbReference type="ARBA" id="ARBA00022737"/>
    </source>
</evidence>
<organism evidence="25 26">
    <name type="scientific">Macleaya cordata</name>
    <name type="common">Five-seeded plume-poppy</name>
    <name type="synonym">Bocconia cordata</name>
    <dbReference type="NCBI Taxonomy" id="56857"/>
    <lineage>
        <taxon>Eukaryota</taxon>
        <taxon>Viridiplantae</taxon>
        <taxon>Streptophyta</taxon>
        <taxon>Embryophyta</taxon>
        <taxon>Tracheophyta</taxon>
        <taxon>Spermatophyta</taxon>
        <taxon>Magnoliopsida</taxon>
        <taxon>Ranunculales</taxon>
        <taxon>Papaveraceae</taxon>
        <taxon>Papaveroideae</taxon>
        <taxon>Macleaya</taxon>
    </lineage>
</organism>
<keyword evidence="10" id="KW-0677">Repeat</keyword>
<protein>
    <recommendedName>
        <fullName evidence="3">non-specific serine/threonine protein kinase</fullName>
        <ecNumber evidence="3">2.7.11.1</ecNumber>
    </recommendedName>
</protein>
<dbReference type="InterPro" id="IPR032675">
    <property type="entry name" value="LRR_dom_sf"/>
</dbReference>
<dbReference type="InterPro" id="IPR050647">
    <property type="entry name" value="Plant_LRR-RLKs"/>
</dbReference>
<dbReference type="FunFam" id="3.30.200.20:FF:000292">
    <property type="entry name" value="Leucine-rich repeat receptor-like serine/threonine-protein kinase BAM1"/>
    <property type="match status" value="1"/>
</dbReference>
<dbReference type="FunFam" id="3.80.10.10:FF:000228">
    <property type="entry name" value="Leucine-rich repeat receptor-like serine/threonine-protein kinase BAM1"/>
    <property type="match status" value="1"/>
</dbReference>
<evidence type="ECO:0000256" key="5">
    <source>
        <dbReference type="ARBA" id="ARBA00022527"/>
    </source>
</evidence>
<dbReference type="FunFam" id="3.30.200.20:FF:000530">
    <property type="entry name" value="receptor protein-tyrosine kinase CEPR1"/>
    <property type="match status" value="1"/>
</dbReference>
<name>A0A200QA49_MACCD</name>
<dbReference type="STRING" id="56857.A0A200QA49"/>
<dbReference type="Pfam" id="PF00069">
    <property type="entry name" value="Pkinase"/>
    <property type="match status" value="3"/>
</dbReference>
<dbReference type="PANTHER" id="PTHR48056">
    <property type="entry name" value="LRR RECEPTOR-LIKE SERINE/THREONINE-PROTEIN KINASE-RELATED"/>
    <property type="match status" value="1"/>
</dbReference>
<dbReference type="InterPro" id="IPR017441">
    <property type="entry name" value="Protein_kinase_ATP_BS"/>
</dbReference>
<evidence type="ECO:0000259" key="24">
    <source>
        <dbReference type="PROSITE" id="PS50011"/>
    </source>
</evidence>
<feature type="domain" description="Protein kinase" evidence="24">
    <location>
        <begin position="1725"/>
        <end position="1993"/>
    </location>
</feature>
<comment type="caution">
    <text evidence="25">The sequence shown here is derived from an EMBL/GenBank/DDBJ whole genome shotgun (WGS) entry which is preliminary data.</text>
</comment>
<dbReference type="PROSITE" id="PS51450">
    <property type="entry name" value="LRR"/>
    <property type="match status" value="2"/>
</dbReference>
<evidence type="ECO:0000256" key="13">
    <source>
        <dbReference type="ARBA" id="ARBA00022782"/>
    </source>
</evidence>
<comment type="similarity">
    <text evidence="2">Belongs to the protein kinase superfamily. Ser/Thr protein kinase family.</text>
</comment>
<dbReference type="InterPro" id="IPR000719">
    <property type="entry name" value="Prot_kinase_dom"/>
</dbReference>
<keyword evidence="11 21" id="KW-0547">Nucleotide-binding</keyword>
<evidence type="ECO:0000256" key="4">
    <source>
        <dbReference type="ARBA" id="ARBA00022473"/>
    </source>
</evidence>
<dbReference type="InterPro" id="IPR001611">
    <property type="entry name" value="Leu-rich_rpt"/>
</dbReference>
<dbReference type="SMART" id="SM00369">
    <property type="entry name" value="LRR_TYP"/>
    <property type="match status" value="16"/>
</dbReference>
<evidence type="ECO:0000256" key="3">
    <source>
        <dbReference type="ARBA" id="ARBA00012513"/>
    </source>
</evidence>
<evidence type="ECO:0000256" key="7">
    <source>
        <dbReference type="ARBA" id="ARBA00022679"/>
    </source>
</evidence>
<dbReference type="InterPro" id="IPR008271">
    <property type="entry name" value="Ser/Thr_kinase_AS"/>
</dbReference>
<dbReference type="Gene3D" id="3.80.10.10">
    <property type="entry name" value="Ribonuclease Inhibitor"/>
    <property type="match status" value="9"/>
</dbReference>
<feature type="binding site" evidence="21">
    <location>
        <position position="1753"/>
    </location>
    <ligand>
        <name>ATP</name>
        <dbReference type="ChEBI" id="CHEBI:30616"/>
    </ligand>
</feature>
<dbReference type="GO" id="GO:0051707">
    <property type="term" value="P:response to other organism"/>
    <property type="evidence" value="ECO:0007669"/>
    <property type="project" value="UniProtKB-ARBA"/>
</dbReference>
<keyword evidence="17" id="KW-0675">Receptor</keyword>
<evidence type="ECO:0000256" key="17">
    <source>
        <dbReference type="ARBA" id="ARBA00023170"/>
    </source>
</evidence>
<evidence type="ECO:0000256" key="14">
    <source>
        <dbReference type="ARBA" id="ARBA00022840"/>
    </source>
</evidence>